<keyword evidence="2" id="KW-1185">Reference proteome</keyword>
<dbReference type="EnsemblMetazoa" id="ACUA013804-RA">
    <property type="protein sequence ID" value="ACUA013804-PA"/>
    <property type="gene ID" value="ACUA013804"/>
</dbReference>
<dbReference type="VEuPathDB" id="VectorBase:ACUA013804"/>
<organism evidence="1 2">
    <name type="scientific">Anopheles culicifacies</name>
    <dbReference type="NCBI Taxonomy" id="139723"/>
    <lineage>
        <taxon>Eukaryota</taxon>
        <taxon>Metazoa</taxon>
        <taxon>Ecdysozoa</taxon>
        <taxon>Arthropoda</taxon>
        <taxon>Hexapoda</taxon>
        <taxon>Insecta</taxon>
        <taxon>Pterygota</taxon>
        <taxon>Neoptera</taxon>
        <taxon>Endopterygota</taxon>
        <taxon>Diptera</taxon>
        <taxon>Nematocera</taxon>
        <taxon>Culicoidea</taxon>
        <taxon>Culicidae</taxon>
        <taxon>Anophelinae</taxon>
        <taxon>Anopheles</taxon>
        <taxon>culicifacies species complex</taxon>
    </lineage>
</organism>
<dbReference type="AlphaFoldDB" id="A0A182MAX1"/>
<name>A0A182MAX1_9DIPT</name>
<evidence type="ECO:0000313" key="1">
    <source>
        <dbReference type="EnsemblMetazoa" id="ACUA013804-PA"/>
    </source>
</evidence>
<proteinExistence type="predicted"/>
<dbReference type="Proteomes" id="UP000075883">
    <property type="component" value="Unassembled WGS sequence"/>
</dbReference>
<reference evidence="2" key="1">
    <citation type="submission" date="2013-09" db="EMBL/GenBank/DDBJ databases">
        <title>The Genome Sequence of Anopheles culicifacies species A.</title>
        <authorList>
            <consortium name="The Broad Institute Genomics Platform"/>
            <person name="Neafsey D.E."/>
            <person name="Besansky N."/>
            <person name="Howell P."/>
            <person name="Walton C."/>
            <person name="Young S.K."/>
            <person name="Zeng Q."/>
            <person name="Gargeya S."/>
            <person name="Fitzgerald M."/>
            <person name="Haas B."/>
            <person name="Abouelleil A."/>
            <person name="Allen A.W."/>
            <person name="Alvarado L."/>
            <person name="Arachchi H.M."/>
            <person name="Berlin A.M."/>
            <person name="Chapman S.B."/>
            <person name="Gainer-Dewar J."/>
            <person name="Goldberg J."/>
            <person name="Griggs A."/>
            <person name="Gujja S."/>
            <person name="Hansen M."/>
            <person name="Howarth C."/>
            <person name="Imamovic A."/>
            <person name="Ireland A."/>
            <person name="Larimer J."/>
            <person name="McCowan C."/>
            <person name="Murphy C."/>
            <person name="Pearson M."/>
            <person name="Poon T.W."/>
            <person name="Priest M."/>
            <person name="Roberts A."/>
            <person name="Saif S."/>
            <person name="Shea T."/>
            <person name="Sisk P."/>
            <person name="Sykes S."/>
            <person name="Wortman J."/>
            <person name="Nusbaum C."/>
            <person name="Birren B."/>
        </authorList>
    </citation>
    <scope>NUCLEOTIDE SEQUENCE [LARGE SCALE GENOMIC DNA]</scope>
    <source>
        <strain evidence="2">A-37</strain>
    </source>
</reference>
<evidence type="ECO:0000313" key="2">
    <source>
        <dbReference type="Proteomes" id="UP000075883"/>
    </source>
</evidence>
<accession>A0A182MAX1</accession>
<reference evidence="1" key="2">
    <citation type="submission" date="2020-05" db="UniProtKB">
        <authorList>
            <consortium name="EnsemblMetazoa"/>
        </authorList>
    </citation>
    <scope>IDENTIFICATION</scope>
    <source>
        <strain evidence="1">A-37</strain>
    </source>
</reference>
<sequence length="342" mass="37481">MTGRGCRKRELAKIKLSTDMSVNPSATATNCTGPIPLSCSSRLDRSRGKTSLTVTYRSVPPANPCSMGMIRLVSVTFSPSKPMPIPIPATEPSENVNTCSTWEHRCRALYVHSCTPSAKPTTNLCALTAPSSNNTFGPEFCTPIANPSSSECMHRASNKPNTPVSCISAALVDDRGSGAPLTDDRRDKLPANPTTLSTERARCIRIFTAVPFRYQSAFPFTVIVCTDSAEHHQLVYGVHEEKPATKHNLRKLPQRLAYFRQHVHDGRGKQNSRSKTQQKRQCPWIAFTVSLGNVDRQHATQRAANTEHHDRQQFCLILAGSDAFHATRLGDSMSGNAVTYGS</sequence>
<protein>
    <submittedName>
        <fullName evidence="1">Uncharacterized protein</fullName>
    </submittedName>
</protein>
<dbReference type="EMBL" id="AXCM01000472">
    <property type="status" value="NOT_ANNOTATED_CDS"/>
    <property type="molecule type" value="Genomic_DNA"/>
</dbReference>